<evidence type="ECO:0000313" key="17">
    <source>
        <dbReference type="EMBL" id="CAK9106705.1"/>
    </source>
</evidence>
<dbReference type="SUPFAM" id="SSF52047">
    <property type="entry name" value="RNI-like"/>
    <property type="match status" value="1"/>
</dbReference>
<evidence type="ECO:0000259" key="15">
    <source>
        <dbReference type="PROSITE" id="PS50002"/>
    </source>
</evidence>
<evidence type="ECO:0000256" key="11">
    <source>
        <dbReference type="ARBA" id="ARBA00022843"/>
    </source>
</evidence>
<dbReference type="SMART" id="SM00184">
    <property type="entry name" value="RING"/>
    <property type="match status" value="1"/>
</dbReference>
<dbReference type="InterPro" id="IPR013083">
    <property type="entry name" value="Znf_RING/FYVE/PHD"/>
</dbReference>
<evidence type="ECO:0000256" key="10">
    <source>
        <dbReference type="ARBA" id="ARBA00022833"/>
    </source>
</evidence>
<evidence type="ECO:0000256" key="3">
    <source>
        <dbReference type="ARBA" id="ARBA00008649"/>
    </source>
</evidence>
<evidence type="ECO:0000256" key="6">
    <source>
        <dbReference type="ARBA" id="ARBA00022679"/>
    </source>
</evidence>
<feature type="region of interest" description="Disordered" evidence="14">
    <location>
        <begin position="249"/>
        <end position="268"/>
    </location>
</feature>
<dbReference type="SUPFAM" id="SSF50044">
    <property type="entry name" value="SH3-domain"/>
    <property type="match status" value="1"/>
</dbReference>
<dbReference type="Gene3D" id="3.30.40.10">
    <property type="entry name" value="Zinc/RING finger domain, C3HC4 (zinc finger)"/>
    <property type="match status" value="1"/>
</dbReference>
<comment type="similarity">
    <text evidence="3">Belongs to the SH3RF family.</text>
</comment>
<evidence type="ECO:0000313" key="18">
    <source>
        <dbReference type="Proteomes" id="UP001642484"/>
    </source>
</evidence>
<dbReference type="Proteomes" id="UP001642484">
    <property type="component" value="Unassembled WGS sequence"/>
</dbReference>
<evidence type="ECO:0000256" key="12">
    <source>
        <dbReference type="PROSITE-ProRule" id="PRU00175"/>
    </source>
</evidence>
<keyword evidence="18" id="KW-1185">Reference proteome</keyword>
<dbReference type="InterPro" id="IPR045103">
    <property type="entry name" value="RNF5/RNF185-like"/>
</dbReference>
<dbReference type="PANTHER" id="PTHR12313">
    <property type="entry name" value="E3 UBIQUITIN-PROTEIN LIGASE RNF5-RELATED"/>
    <property type="match status" value="1"/>
</dbReference>
<reference evidence="17 18" key="1">
    <citation type="submission" date="2024-02" db="EMBL/GenBank/DDBJ databases">
        <authorList>
            <person name="Chen Y."/>
            <person name="Shah S."/>
            <person name="Dougan E. K."/>
            <person name="Thang M."/>
            <person name="Chan C."/>
        </authorList>
    </citation>
    <scope>NUCLEOTIDE SEQUENCE [LARGE SCALE GENOMIC DNA]</scope>
</reference>
<feature type="domain" description="SH3" evidence="15">
    <location>
        <begin position="441"/>
        <end position="508"/>
    </location>
</feature>
<dbReference type="Pfam" id="PF13516">
    <property type="entry name" value="LRR_6"/>
    <property type="match status" value="2"/>
</dbReference>
<evidence type="ECO:0000256" key="8">
    <source>
        <dbReference type="ARBA" id="ARBA00022771"/>
    </source>
</evidence>
<evidence type="ECO:0000256" key="2">
    <source>
        <dbReference type="ARBA" id="ARBA00004906"/>
    </source>
</evidence>
<dbReference type="EMBL" id="CAXAMN010026916">
    <property type="protein sequence ID" value="CAK9106705.1"/>
    <property type="molecule type" value="Genomic_DNA"/>
</dbReference>
<organism evidence="17 18">
    <name type="scientific">Durusdinium trenchii</name>
    <dbReference type="NCBI Taxonomy" id="1381693"/>
    <lineage>
        <taxon>Eukaryota</taxon>
        <taxon>Sar</taxon>
        <taxon>Alveolata</taxon>
        <taxon>Dinophyceae</taxon>
        <taxon>Suessiales</taxon>
        <taxon>Symbiodiniaceae</taxon>
        <taxon>Durusdinium</taxon>
    </lineage>
</organism>
<comment type="caution">
    <text evidence="17">The sequence shown here is derived from an EMBL/GenBank/DDBJ whole genome shotgun (WGS) entry which is preliminary data.</text>
</comment>
<protein>
    <recommendedName>
        <fullName evidence="4">RING-type E3 ubiquitin transferase</fullName>
        <ecNumber evidence="4">2.3.2.27</ecNumber>
    </recommendedName>
</protein>
<dbReference type="InterPro" id="IPR032675">
    <property type="entry name" value="LRR_dom_sf"/>
</dbReference>
<evidence type="ECO:0000256" key="9">
    <source>
        <dbReference type="ARBA" id="ARBA00022786"/>
    </source>
</evidence>
<keyword evidence="10" id="KW-0862">Zinc</keyword>
<evidence type="ECO:0000259" key="16">
    <source>
        <dbReference type="PROSITE" id="PS50089"/>
    </source>
</evidence>
<dbReference type="InterPro" id="IPR001452">
    <property type="entry name" value="SH3_domain"/>
</dbReference>
<dbReference type="InterPro" id="IPR001611">
    <property type="entry name" value="Leu-rich_rpt"/>
</dbReference>
<feature type="domain" description="RING-type" evidence="16">
    <location>
        <begin position="285"/>
        <end position="339"/>
    </location>
</feature>
<sequence length="513" mass="57783">MKPKLPVKLDLSYRASNGDASTFDWSEVPEGVLPYEEIDFSYNGITSAELDRVLEVCSRCPKLRVLKLFKNSIDDSGAEGLAELCRQSPKIEEIHLSHNMFTAEGASVIIIAAEACRQPDTVPLWLRLEQNHIDDAENVFRRLQDRYSVCRRIDPKACTSRTCVKKCLVHLPHFCLQRLSHVDSHPDLPQLAKSGATNGNNGNHALPRQMMRQFREDLDRQKGKSKGKSEPLERVALAERAKIDFEKPRPMQRAVSDEVAPEGGRPPQIQVEQLVDPEGAQEFFCYLCHGVLYLPMLTRCSHLFCSPCFQSWVMDRVNEHQTGPASQQSMQAMPCPICENGLKKADVVPLHRAQHPAAGILQRQWHSIKLKCIHHIDFTNAMRGASPLRPPFAEPACRMRERGVECQWVGDLPDYAAHCKVCPVAAALRTPTENEGAGSFYEDDICVAKYDFDGGENPKLLRINAKDMVKIYRTVPSGWAGGILLDKCMEEVGLPGWFPIKYVELYKDKENIP</sequence>
<dbReference type="Pfam" id="PF00097">
    <property type="entry name" value="zf-C3HC4"/>
    <property type="match status" value="1"/>
</dbReference>
<keyword evidence="7" id="KW-0479">Metal-binding</keyword>
<dbReference type="InterPro" id="IPR001841">
    <property type="entry name" value="Znf_RING"/>
</dbReference>
<dbReference type="InterPro" id="IPR036028">
    <property type="entry name" value="SH3-like_dom_sf"/>
</dbReference>
<comment type="pathway">
    <text evidence="2">Protein modification; protein ubiquitination.</text>
</comment>
<proteinExistence type="inferred from homology"/>
<accession>A0ABP0S2W7</accession>
<dbReference type="PROSITE" id="PS50002">
    <property type="entry name" value="SH3"/>
    <property type="match status" value="1"/>
</dbReference>
<keyword evidence="8 12" id="KW-0863">Zinc-finger</keyword>
<gene>
    <name evidence="17" type="ORF">CCMP2556_LOCUS49842</name>
</gene>
<name>A0ABP0S2W7_9DINO</name>
<dbReference type="InterPro" id="IPR018957">
    <property type="entry name" value="Znf_C3HC4_RING-type"/>
</dbReference>
<evidence type="ECO:0000256" key="14">
    <source>
        <dbReference type="SAM" id="MobiDB-lite"/>
    </source>
</evidence>
<evidence type="ECO:0000256" key="5">
    <source>
        <dbReference type="ARBA" id="ARBA00022443"/>
    </source>
</evidence>
<keyword evidence="9" id="KW-0833">Ubl conjugation pathway</keyword>
<dbReference type="Gene3D" id="3.80.10.10">
    <property type="entry name" value="Ribonuclease Inhibitor"/>
    <property type="match status" value="1"/>
</dbReference>
<dbReference type="EC" id="2.3.2.27" evidence="4"/>
<dbReference type="SMART" id="SM00326">
    <property type="entry name" value="SH3"/>
    <property type="match status" value="1"/>
</dbReference>
<dbReference type="Gene3D" id="2.30.30.40">
    <property type="entry name" value="SH3 Domains"/>
    <property type="match status" value="1"/>
</dbReference>
<evidence type="ECO:0000256" key="1">
    <source>
        <dbReference type="ARBA" id="ARBA00000900"/>
    </source>
</evidence>
<keyword evidence="6" id="KW-0808">Transferase</keyword>
<comment type="catalytic activity">
    <reaction evidence="1">
        <text>S-ubiquitinyl-[E2 ubiquitin-conjugating enzyme]-L-cysteine + [acceptor protein]-L-lysine = [E2 ubiquitin-conjugating enzyme]-L-cysteine + N(6)-ubiquitinyl-[acceptor protein]-L-lysine.</text>
        <dbReference type="EC" id="2.3.2.27"/>
    </reaction>
</comment>
<keyword evidence="5 13" id="KW-0728">SH3 domain</keyword>
<keyword evidence="11" id="KW-0832">Ubl conjugation</keyword>
<evidence type="ECO:0000256" key="13">
    <source>
        <dbReference type="PROSITE-ProRule" id="PRU00192"/>
    </source>
</evidence>
<evidence type="ECO:0000256" key="4">
    <source>
        <dbReference type="ARBA" id="ARBA00012483"/>
    </source>
</evidence>
<evidence type="ECO:0000256" key="7">
    <source>
        <dbReference type="ARBA" id="ARBA00022723"/>
    </source>
</evidence>
<dbReference type="SUPFAM" id="SSF57850">
    <property type="entry name" value="RING/U-box"/>
    <property type="match status" value="1"/>
</dbReference>
<dbReference type="PROSITE" id="PS50089">
    <property type="entry name" value="ZF_RING_2"/>
    <property type="match status" value="1"/>
</dbReference>